<dbReference type="AlphaFoldDB" id="A0AAD4EDD3"/>
<accession>A0AAD4EDD3</accession>
<proteinExistence type="predicted"/>
<gene>
    <name evidence="1" type="ORF">F5891DRAFT_1186057</name>
</gene>
<evidence type="ECO:0000313" key="1">
    <source>
        <dbReference type="EMBL" id="KAG1902914.1"/>
    </source>
</evidence>
<reference evidence="1" key="1">
    <citation type="journal article" date="2020" name="New Phytol.">
        <title>Comparative genomics reveals dynamic genome evolution in host specialist ectomycorrhizal fungi.</title>
        <authorList>
            <person name="Lofgren L.A."/>
            <person name="Nguyen N.H."/>
            <person name="Vilgalys R."/>
            <person name="Ruytinx J."/>
            <person name="Liao H.L."/>
            <person name="Branco S."/>
            <person name="Kuo A."/>
            <person name="LaButti K."/>
            <person name="Lipzen A."/>
            <person name="Andreopoulos W."/>
            <person name="Pangilinan J."/>
            <person name="Riley R."/>
            <person name="Hundley H."/>
            <person name="Na H."/>
            <person name="Barry K."/>
            <person name="Grigoriev I.V."/>
            <person name="Stajich J.E."/>
            <person name="Kennedy P.G."/>
        </authorList>
    </citation>
    <scope>NUCLEOTIDE SEQUENCE</scope>
    <source>
        <strain evidence="1">FC203</strain>
    </source>
</reference>
<dbReference type="RefSeq" id="XP_041228489.1">
    <property type="nucleotide sequence ID" value="XM_041366632.1"/>
</dbReference>
<sequence length="106" mass="12223">MKQFESDTYAEERMSNPYFPFAGKPDWEMAAFLLQSDLSMADIDEFLKLELKLPLSFHSLRELRGRAEMLPSLPQWKYQIVPTEFPDNEDSLDILPGSNRVPPVAS</sequence>
<organism evidence="1 2">
    <name type="scientific">Suillus fuscotomentosus</name>
    <dbReference type="NCBI Taxonomy" id="1912939"/>
    <lineage>
        <taxon>Eukaryota</taxon>
        <taxon>Fungi</taxon>
        <taxon>Dikarya</taxon>
        <taxon>Basidiomycota</taxon>
        <taxon>Agaricomycotina</taxon>
        <taxon>Agaricomycetes</taxon>
        <taxon>Agaricomycetidae</taxon>
        <taxon>Boletales</taxon>
        <taxon>Suillineae</taxon>
        <taxon>Suillaceae</taxon>
        <taxon>Suillus</taxon>
    </lineage>
</organism>
<keyword evidence="2" id="KW-1185">Reference proteome</keyword>
<comment type="caution">
    <text evidence="1">The sequence shown here is derived from an EMBL/GenBank/DDBJ whole genome shotgun (WGS) entry which is preliminary data.</text>
</comment>
<name>A0AAD4EDD3_9AGAM</name>
<dbReference type="EMBL" id="JABBWK010000015">
    <property type="protein sequence ID" value="KAG1902914.1"/>
    <property type="molecule type" value="Genomic_DNA"/>
</dbReference>
<evidence type="ECO:0000313" key="2">
    <source>
        <dbReference type="Proteomes" id="UP001195769"/>
    </source>
</evidence>
<dbReference type="GeneID" id="64660930"/>
<protein>
    <submittedName>
        <fullName evidence="1">Uncharacterized protein</fullName>
    </submittedName>
</protein>
<dbReference type="Proteomes" id="UP001195769">
    <property type="component" value="Unassembled WGS sequence"/>
</dbReference>